<dbReference type="EMBL" id="CADCTQ010000003">
    <property type="protein sequence ID" value="CAA9212610.1"/>
    <property type="molecule type" value="Genomic_DNA"/>
</dbReference>
<dbReference type="Pfam" id="PF13588">
    <property type="entry name" value="HSDR_N_2"/>
    <property type="match status" value="1"/>
</dbReference>
<reference evidence="2" key="1">
    <citation type="submission" date="2020-02" db="EMBL/GenBank/DDBJ databases">
        <authorList>
            <person name="Meier V. D."/>
        </authorList>
    </citation>
    <scope>NUCLEOTIDE SEQUENCE</scope>
    <source>
        <strain evidence="2">AVDCRST_MAG56</strain>
    </source>
</reference>
<accession>A0A6J4H2L6</accession>
<evidence type="ECO:0000313" key="2">
    <source>
        <dbReference type="EMBL" id="CAA9212610.1"/>
    </source>
</evidence>
<name>A0A6J4H2L6_9SPHI</name>
<evidence type="ECO:0000259" key="1">
    <source>
        <dbReference type="Pfam" id="PF13588"/>
    </source>
</evidence>
<proteinExistence type="predicted"/>
<dbReference type="InterPro" id="IPR029464">
    <property type="entry name" value="HSDR_N"/>
</dbReference>
<feature type="domain" description="Type I restriction enzyme R protein N-terminal" evidence="1">
    <location>
        <begin position="35"/>
        <end position="144"/>
    </location>
</feature>
<protein>
    <recommendedName>
        <fullName evidence="1">Type I restriction enzyme R protein N-terminal domain-containing protein</fullName>
    </recommendedName>
</protein>
<sequence>MLNLNLPPFAHKVIQKEGKLFIFDELRKKYVFLTPEEWVRQHFIHFLINGHGYPRALMKVEGGLSYHGLPKRTDLVVFDRTGSPFAVVECKDVGVPLTQEVFDQAAGYNRVLRAPYLMLVNGLEYQCFRLDFVTGSLFRLDDIPAWGGENLPGGNS</sequence>
<organism evidence="2">
    <name type="scientific">uncultured Cytophagales bacterium</name>
    <dbReference type="NCBI Taxonomy" id="158755"/>
    <lineage>
        <taxon>Bacteria</taxon>
        <taxon>Pseudomonadati</taxon>
        <taxon>Bacteroidota</taxon>
        <taxon>Sphingobacteriia</taxon>
        <taxon>Sphingobacteriales</taxon>
        <taxon>environmental samples</taxon>
    </lineage>
</organism>
<dbReference type="Gene3D" id="3.90.1570.30">
    <property type="match status" value="1"/>
</dbReference>
<dbReference type="AlphaFoldDB" id="A0A6J4H2L6"/>
<gene>
    <name evidence="2" type="ORF">AVDCRST_MAG56-39</name>
</gene>